<dbReference type="Gene3D" id="1.20.120.450">
    <property type="entry name" value="dinb family like domain"/>
    <property type="match status" value="1"/>
</dbReference>
<dbReference type="SUPFAM" id="SSF109854">
    <property type="entry name" value="DinB/YfiT-like putative metalloenzymes"/>
    <property type="match status" value="1"/>
</dbReference>
<protein>
    <submittedName>
        <fullName evidence="2">DinB family protein</fullName>
    </submittedName>
</protein>
<evidence type="ECO:0000313" key="3">
    <source>
        <dbReference type="Proteomes" id="UP001058271"/>
    </source>
</evidence>
<evidence type="ECO:0000259" key="1">
    <source>
        <dbReference type="Pfam" id="PF12867"/>
    </source>
</evidence>
<organism evidence="2 3">
    <name type="scientific">Dactylosporangium roseum</name>
    <dbReference type="NCBI Taxonomy" id="47989"/>
    <lineage>
        <taxon>Bacteria</taxon>
        <taxon>Bacillati</taxon>
        <taxon>Actinomycetota</taxon>
        <taxon>Actinomycetes</taxon>
        <taxon>Micromonosporales</taxon>
        <taxon>Micromonosporaceae</taxon>
        <taxon>Dactylosporangium</taxon>
    </lineage>
</organism>
<dbReference type="InterPro" id="IPR034660">
    <property type="entry name" value="DinB/YfiT-like"/>
</dbReference>
<dbReference type="InterPro" id="IPR024775">
    <property type="entry name" value="DinB-like"/>
</dbReference>
<proteinExistence type="predicted"/>
<sequence length="175" mass="19519">MADRTWKSFVRNLADRIELDLRGVLDGLDPELLDAVAEPGTNSIGWLLWHLTRSHDRTISELSGQPQLWVTDGWHVRFGRPADPDETGYRHTPEQVAAFRSPEPAVVGAYHWAVVTRFRAYLDAAPAGDPARLATSPTLGDTVPVQQRLVGVLVEGLEHVGQAAFLRGLLERRRR</sequence>
<gene>
    <name evidence="2" type="ORF">Drose_20580</name>
</gene>
<dbReference type="RefSeq" id="WP_260722950.1">
    <property type="nucleotide sequence ID" value="NZ_BAAABS010000057.1"/>
</dbReference>
<dbReference type="Proteomes" id="UP001058271">
    <property type="component" value="Chromosome"/>
</dbReference>
<keyword evidence="3" id="KW-1185">Reference proteome</keyword>
<dbReference type="Pfam" id="PF12867">
    <property type="entry name" value="DinB_2"/>
    <property type="match status" value="1"/>
</dbReference>
<evidence type="ECO:0000313" key="2">
    <source>
        <dbReference type="EMBL" id="UWZ33691.1"/>
    </source>
</evidence>
<name>A0ABY5YWD8_9ACTN</name>
<dbReference type="EMBL" id="CP073721">
    <property type="protein sequence ID" value="UWZ33691.1"/>
    <property type="molecule type" value="Genomic_DNA"/>
</dbReference>
<feature type="domain" description="DinB-like" evidence="1">
    <location>
        <begin position="20"/>
        <end position="163"/>
    </location>
</feature>
<reference evidence="2" key="1">
    <citation type="submission" date="2021-04" db="EMBL/GenBank/DDBJ databases">
        <title>Biosynthetic gene clusters of Dactylosporangioum roseum.</title>
        <authorList>
            <person name="Hartkoorn R.C."/>
            <person name="Beaudoing E."/>
            <person name="Hot D."/>
            <person name="Moureu S."/>
        </authorList>
    </citation>
    <scope>NUCLEOTIDE SEQUENCE</scope>
    <source>
        <strain evidence="2">NRRL B-16295</strain>
    </source>
</reference>
<accession>A0ABY5YWD8</accession>